<organism evidence="1 2">
    <name type="scientific">Peteryoungia aggregata LMG 23059</name>
    <dbReference type="NCBI Taxonomy" id="1368425"/>
    <lineage>
        <taxon>Bacteria</taxon>
        <taxon>Pseudomonadati</taxon>
        <taxon>Pseudomonadota</taxon>
        <taxon>Alphaproteobacteria</taxon>
        <taxon>Hyphomicrobiales</taxon>
        <taxon>Rhizobiaceae</taxon>
        <taxon>Peteryoungia</taxon>
    </lineage>
</organism>
<evidence type="ECO:0000313" key="2">
    <source>
        <dbReference type="Proteomes" id="UP001238496"/>
    </source>
</evidence>
<gene>
    <name evidence="1" type="ORF">J2045_003505</name>
</gene>
<evidence type="ECO:0000313" key="1">
    <source>
        <dbReference type="EMBL" id="MDQ0422457.1"/>
    </source>
</evidence>
<proteinExistence type="predicted"/>
<name>A0ABU0GAS8_9HYPH</name>
<sequence length="71" mass="7378">METGGPAWMPLLEAGVSRGLALLAQKRGSREPYGCLAIQLLSPQGFSISGSNAGGLRPPVVILFSDVPIDL</sequence>
<accession>A0ABU0GAS8</accession>
<dbReference type="EMBL" id="JAUSUW010000010">
    <property type="protein sequence ID" value="MDQ0422457.1"/>
    <property type="molecule type" value="Genomic_DNA"/>
</dbReference>
<dbReference type="Proteomes" id="UP001238496">
    <property type="component" value="Unassembled WGS sequence"/>
</dbReference>
<reference evidence="1 2" key="1">
    <citation type="submission" date="2023-07" db="EMBL/GenBank/DDBJ databases">
        <title>Genomic Encyclopedia of Type Strains, Phase IV (KMG-IV): sequencing the most valuable type-strain genomes for metagenomic binning, comparative biology and taxonomic classification.</title>
        <authorList>
            <person name="Goeker M."/>
        </authorList>
    </citation>
    <scope>NUCLEOTIDE SEQUENCE [LARGE SCALE GENOMIC DNA]</scope>
    <source>
        <strain evidence="1 2">DSM 1111</strain>
    </source>
</reference>
<protein>
    <submittedName>
        <fullName evidence="1">Uncharacterized protein</fullName>
    </submittedName>
</protein>
<dbReference type="RefSeq" id="WP_307375011.1">
    <property type="nucleotide sequence ID" value="NZ_JAUSUW010000010.1"/>
</dbReference>
<comment type="caution">
    <text evidence="1">The sequence shown here is derived from an EMBL/GenBank/DDBJ whole genome shotgun (WGS) entry which is preliminary data.</text>
</comment>
<keyword evidence="2" id="KW-1185">Reference proteome</keyword>